<dbReference type="VEuPathDB" id="VectorBase:ASTEI20_032822"/>
<evidence type="ECO:0000313" key="3">
    <source>
        <dbReference type="Proteomes" id="UP000076408"/>
    </source>
</evidence>
<proteinExistence type="predicted"/>
<dbReference type="EnsemblMetazoa" id="ASTEI03960-RA">
    <property type="protein sequence ID" value="ASTEI03960-PA"/>
    <property type="gene ID" value="ASTEI03960"/>
</dbReference>
<dbReference type="STRING" id="30069.A0A182Y674"/>
<name>A0A182Y674_ANOST</name>
<reference evidence="2" key="2">
    <citation type="submission" date="2020-05" db="UniProtKB">
        <authorList>
            <consortium name="EnsemblMetazoa"/>
        </authorList>
    </citation>
    <scope>IDENTIFICATION</scope>
    <source>
        <strain evidence="2">Indian</strain>
    </source>
</reference>
<reference evidence="3" key="1">
    <citation type="journal article" date="2014" name="Genome Biol.">
        <title>Genome analysis of a major urban malaria vector mosquito, Anopheles stephensi.</title>
        <authorList>
            <person name="Jiang X."/>
            <person name="Peery A."/>
            <person name="Hall A.B."/>
            <person name="Sharma A."/>
            <person name="Chen X.G."/>
            <person name="Waterhouse R.M."/>
            <person name="Komissarov A."/>
            <person name="Riehle M.M."/>
            <person name="Shouche Y."/>
            <person name="Sharakhova M.V."/>
            <person name="Lawson D."/>
            <person name="Pakpour N."/>
            <person name="Arensburger P."/>
            <person name="Davidson V.L."/>
            <person name="Eiglmeier K."/>
            <person name="Emrich S."/>
            <person name="George P."/>
            <person name="Kennedy R.C."/>
            <person name="Mane S.P."/>
            <person name="Maslen G."/>
            <person name="Oringanje C."/>
            <person name="Qi Y."/>
            <person name="Settlage R."/>
            <person name="Tojo M."/>
            <person name="Tubio J.M."/>
            <person name="Unger M.F."/>
            <person name="Wang B."/>
            <person name="Vernick K.D."/>
            <person name="Ribeiro J.M."/>
            <person name="James A.A."/>
            <person name="Michel K."/>
            <person name="Riehle M.A."/>
            <person name="Luckhart S."/>
            <person name="Sharakhov I.V."/>
            <person name="Tu Z."/>
        </authorList>
    </citation>
    <scope>NUCLEOTIDE SEQUENCE [LARGE SCALE GENOMIC DNA]</scope>
    <source>
        <strain evidence="3">Indian</strain>
    </source>
</reference>
<keyword evidence="3" id="KW-1185">Reference proteome</keyword>
<organism evidence="2 3">
    <name type="scientific">Anopheles stephensi</name>
    <name type="common">Indo-Pakistan malaria mosquito</name>
    <dbReference type="NCBI Taxonomy" id="30069"/>
    <lineage>
        <taxon>Eukaryota</taxon>
        <taxon>Metazoa</taxon>
        <taxon>Ecdysozoa</taxon>
        <taxon>Arthropoda</taxon>
        <taxon>Hexapoda</taxon>
        <taxon>Insecta</taxon>
        <taxon>Pterygota</taxon>
        <taxon>Neoptera</taxon>
        <taxon>Endopterygota</taxon>
        <taxon>Diptera</taxon>
        <taxon>Nematocera</taxon>
        <taxon>Culicoidea</taxon>
        <taxon>Culicidae</taxon>
        <taxon>Anophelinae</taxon>
        <taxon>Anopheles</taxon>
    </lineage>
</organism>
<dbReference type="Proteomes" id="UP000076408">
    <property type="component" value="Unassembled WGS sequence"/>
</dbReference>
<feature type="region of interest" description="Disordered" evidence="1">
    <location>
        <begin position="40"/>
        <end position="97"/>
    </location>
</feature>
<dbReference type="AlphaFoldDB" id="A0A182Y674"/>
<sequence length="97" mass="9676">MDMVQSNLLCCAADVLEGRGIVQVAITVVELLKFHNPASNVRSPTRSMYAIGSSYNSGGSSGSSSSSSSTTTTNGSNGPKSSPSTSSLSSPVGGNGT</sequence>
<evidence type="ECO:0000256" key="1">
    <source>
        <dbReference type="SAM" id="MobiDB-lite"/>
    </source>
</evidence>
<dbReference type="VEuPathDB" id="VectorBase:ASTEI03960"/>
<accession>A0A182Y674</accession>
<feature type="compositionally biased region" description="Low complexity" evidence="1">
    <location>
        <begin position="52"/>
        <end position="97"/>
    </location>
</feature>
<protein>
    <submittedName>
        <fullName evidence="2">Uncharacterized protein</fullName>
    </submittedName>
</protein>
<evidence type="ECO:0000313" key="2">
    <source>
        <dbReference type="EnsemblMetazoa" id="ASTEI03960-PA"/>
    </source>
</evidence>